<evidence type="ECO:0000313" key="3">
    <source>
        <dbReference type="Proteomes" id="UP000267223"/>
    </source>
</evidence>
<dbReference type="OrthoDB" id="8536512at2"/>
<accession>A0A3M9NQ33</accession>
<name>A0A3M9NQ33_9BACT</name>
<protein>
    <submittedName>
        <fullName evidence="2">DNA primase</fullName>
    </submittedName>
</protein>
<evidence type="ECO:0000313" key="2">
    <source>
        <dbReference type="EMBL" id="RNI39900.1"/>
    </source>
</evidence>
<dbReference type="GO" id="GO:0006260">
    <property type="term" value="P:DNA replication"/>
    <property type="evidence" value="ECO:0007669"/>
    <property type="project" value="InterPro"/>
</dbReference>
<dbReference type="InterPro" id="IPR002694">
    <property type="entry name" value="Znf_CHC2"/>
</dbReference>
<dbReference type="InterPro" id="IPR036977">
    <property type="entry name" value="DNA_primase_Znf_CHC2"/>
</dbReference>
<dbReference type="GO" id="GO:0008270">
    <property type="term" value="F:zinc ion binding"/>
    <property type="evidence" value="ECO:0007669"/>
    <property type="project" value="InterPro"/>
</dbReference>
<dbReference type="EMBL" id="RJJR01000001">
    <property type="protein sequence ID" value="RNI39900.1"/>
    <property type="molecule type" value="Genomic_DNA"/>
</dbReference>
<proteinExistence type="predicted"/>
<evidence type="ECO:0000259" key="1">
    <source>
        <dbReference type="Pfam" id="PF01807"/>
    </source>
</evidence>
<dbReference type="GO" id="GO:0003899">
    <property type="term" value="F:DNA-directed RNA polymerase activity"/>
    <property type="evidence" value="ECO:0007669"/>
    <property type="project" value="InterPro"/>
</dbReference>
<dbReference type="Pfam" id="PF01807">
    <property type="entry name" value="Zn_ribbon_DnaG"/>
    <property type="match status" value="1"/>
</dbReference>
<dbReference type="SUPFAM" id="SSF57783">
    <property type="entry name" value="Zinc beta-ribbon"/>
    <property type="match status" value="1"/>
</dbReference>
<organism evidence="2 3">
    <name type="scientific">Hanamia caeni</name>
    <dbReference type="NCBI Taxonomy" id="2294116"/>
    <lineage>
        <taxon>Bacteria</taxon>
        <taxon>Pseudomonadati</taxon>
        <taxon>Bacteroidota</taxon>
        <taxon>Chitinophagia</taxon>
        <taxon>Chitinophagales</taxon>
        <taxon>Chitinophagaceae</taxon>
        <taxon>Hanamia</taxon>
    </lineage>
</organism>
<dbReference type="RefSeq" id="WP_123118791.1">
    <property type="nucleotide sequence ID" value="NZ_RJJR01000001.1"/>
</dbReference>
<sequence>MNTRKQIISCEEIRKTDMVQYLSRLGFEPKKIYRADYWYLSPLRIEKTPSFKINRIKNCWYDFGIGKGGNIIDFAILYHDCTVGEFLRMFQNDFYSHQQPISVPKKENADEEGRIKILYNKTISELVLIRYLHKRNIPLSVAEKYCSEIIFRISNKNYVALGFKNDSGGYELRNESFKGSNSPKDITTIETRGKKVAVFEGFFDFLSFISLLPDKEAKDLNFCILNSLSFFEKSRTFLEQHAAIHLYLDNDTSGIKTVSYAESLNKKYHDESSLYKSYKDLNDWLMNIGKRSEKKQSTFLRL</sequence>
<keyword evidence="3" id="KW-1185">Reference proteome</keyword>
<reference evidence="2 3" key="1">
    <citation type="submission" date="2018-11" db="EMBL/GenBank/DDBJ databases">
        <title>Draft genome sequence of Ferruginibacter sp. BO-59.</title>
        <authorList>
            <person name="Im W.T."/>
        </authorList>
    </citation>
    <scope>NUCLEOTIDE SEQUENCE [LARGE SCALE GENOMIC DNA]</scope>
    <source>
        <strain evidence="2 3">BO-59</strain>
    </source>
</reference>
<dbReference type="AlphaFoldDB" id="A0A3M9NQ33"/>
<dbReference type="Proteomes" id="UP000267223">
    <property type="component" value="Unassembled WGS sequence"/>
</dbReference>
<feature type="domain" description="Zinc finger CHC2-type" evidence="1">
    <location>
        <begin position="35"/>
        <end position="80"/>
    </location>
</feature>
<dbReference type="GO" id="GO:0003677">
    <property type="term" value="F:DNA binding"/>
    <property type="evidence" value="ECO:0007669"/>
    <property type="project" value="InterPro"/>
</dbReference>
<comment type="caution">
    <text evidence="2">The sequence shown here is derived from an EMBL/GenBank/DDBJ whole genome shotgun (WGS) entry which is preliminary data.</text>
</comment>
<dbReference type="Gene3D" id="3.40.1360.10">
    <property type="match status" value="1"/>
</dbReference>
<gene>
    <name evidence="2" type="ORF">EFY79_00930</name>
</gene>
<dbReference type="Gene3D" id="3.90.580.10">
    <property type="entry name" value="Zinc finger, CHC2-type domain"/>
    <property type="match status" value="1"/>
</dbReference>
<dbReference type="Pfam" id="PF13155">
    <property type="entry name" value="Toprim_2"/>
    <property type="match status" value="1"/>
</dbReference>